<protein>
    <submittedName>
        <fullName evidence="2">Uncharacterized protein</fullName>
    </submittedName>
</protein>
<organism evidence="2 3">
    <name type="scientific">Moheibacter lacus</name>
    <dbReference type="NCBI Taxonomy" id="2745851"/>
    <lineage>
        <taxon>Bacteria</taxon>
        <taxon>Pseudomonadati</taxon>
        <taxon>Bacteroidota</taxon>
        <taxon>Flavobacteriia</taxon>
        <taxon>Flavobacteriales</taxon>
        <taxon>Weeksellaceae</taxon>
        <taxon>Moheibacter</taxon>
    </lineage>
</organism>
<dbReference type="Proteomes" id="UP000552241">
    <property type="component" value="Unassembled WGS sequence"/>
</dbReference>
<name>A0A838ZNH7_9FLAO</name>
<dbReference type="RefSeq" id="WP_182042381.1">
    <property type="nucleotide sequence ID" value="NZ_JACDZE010000001.1"/>
</dbReference>
<evidence type="ECO:0000313" key="3">
    <source>
        <dbReference type="Proteomes" id="UP000552241"/>
    </source>
</evidence>
<proteinExistence type="predicted"/>
<evidence type="ECO:0000256" key="1">
    <source>
        <dbReference type="SAM" id="SignalP"/>
    </source>
</evidence>
<dbReference type="AlphaFoldDB" id="A0A838ZNH7"/>
<keyword evidence="3" id="KW-1185">Reference proteome</keyword>
<comment type="caution">
    <text evidence="2">The sequence shown here is derived from an EMBL/GenBank/DDBJ whole genome shotgun (WGS) entry which is preliminary data.</text>
</comment>
<accession>A0A838ZNH7</accession>
<dbReference type="EMBL" id="JACDZE010000001">
    <property type="protein sequence ID" value="MBA5628797.1"/>
    <property type="molecule type" value="Genomic_DNA"/>
</dbReference>
<sequence>MKIKGFIFCVFLFTGLVGAQDFMEKVANFTCDCMGKKNTEGLSQQEIEMQMGLCILEGVDKNREDFDVHFNGKSITEIDQLKFGEDIGIKMASLCPMVLLGVADLSEYQTETPSLAVELGKIKTIEKKQFNIVNLEIGDGSILKFLWLWDFEGSEILMKEQFKNKWINIFYSNLLLYDPEKKTYINFKVIEGVELGE</sequence>
<reference evidence="2 3" key="1">
    <citation type="submission" date="2020-07" db="EMBL/GenBank/DDBJ databases">
        <title>Moheibacter lacus sp. nov., a member of the family Flavobacteriaceae isolated from freshwater lake sediment.</title>
        <authorList>
            <person name="Liu Y."/>
        </authorList>
    </citation>
    <scope>NUCLEOTIDE SEQUENCE [LARGE SCALE GENOMIC DNA]</scope>
    <source>
        <strain evidence="2 3">BDHS18</strain>
    </source>
</reference>
<evidence type="ECO:0000313" key="2">
    <source>
        <dbReference type="EMBL" id="MBA5628797.1"/>
    </source>
</evidence>
<gene>
    <name evidence="2" type="ORF">HU137_03310</name>
</gene>
<feature type="signal peptide" evidence="1">
    <location>
        <begin position="1"/>
        <end position="19"/>
    </location>
</feature>
<keyword evidence="1" id="KW-0732">Signal</keyword>
<feature type="chain" id="PRO_5032883965" evidence="1">
    <location>
        <begin position="20"/>
        <end position="197"/>
    </location>
</feature>